<dbReference type="Proteomes" id="UP000267289">
    <property type="component" value="Unassembled WGS sequence"/>
</dbReference>
<proteinExistence type="predicted"/>
<evidence type="ECO:0000313" key="1">
    <source>
        <dbReference type="EMBL" id="VBA38540.1"/>
    </source>
</evidence>
<name>A0A498Q3Z4_9MYCO</name>
<accession>A0A498Q3Z4</accession>
<evidence type="ECO:0000313" key="2">
    <source>
        <dbReference type="Proteomes" id="UP000267289"/>
    </source>
</evidence>
<protein>
    <submittedName>
        <fullName evidence="1">Uncharacterized protein</fullName>
    </submittedName>
</protein>
<reference evidence="1 2" key="1">
    <citation type="submission" date="2018-09" db="EMBL/GenBank/DDBJ databases">
        <authorList>
            <person name="Tagini F."/>
        </authorList>
    </citation>
    <scope>NUCLEOTIDE SEQUENCE [LARGE SCALE GENOMIC DNA]</scope>
    <source>
        <strain evidence="1 2">MK13</strain>
    </source>
</reference>
<dbReference type="EMBL" id="UPHQ01000097">
    <property type="protein sequence ID" value="VBA38540.1"/>
    <property type="molecule type" value="Genomic_DNA"/>
</dbReference>
<gene>
    <name evidence="1" type="ORF">LAUMK13_02135</name>
</gene>
<keyword evidence="2" id="KW-1185">Reference proteome</keyword>
<dbReference type="AlphaFoldDB" id="A0A498Q3Z4"/>
<sequence length="59" mass="6817">MVATLRPETGYFDGRTKELSCDQPDLRMVGNGEIGWLHLRTGRRQCRGKVRCKSWTVIH</sequence>
<organism evidence="1 2">
    <name type="scientific">Mycobacterium innocens</name>
    <dbReference type="NCBI Taxonomy" id="2341083"/>
    <lineage>
        <taxon>Bacteria</taxon>
        <taxon>Bacillati</taxon>
        <taxon>Actinomycetota</taxon>
        <taxon>Actinomycetes</taxon>
        <taxon>Mycobacteriales</taxon>
        <taxon>Mycobacteriaceae</taxon>
        <taxon>Mycobacterium</taxon>
    </lineage>
</organism>